<keyword evidence="7" id="KW-0602">Photosynthesis</keyword>
<dbReference type="HAMAP" id="MF_00396">
    <property type="entry name" value="Cytb6_f_PetM"/>
    <property type="match status" value="1"/>
</dbReference>
<keyword evidence="5 7" id="KW-1133">Transmembrane helix</keyword>
<keyword evidence="3 7" id="KW-0812">Transmembrane</keyword>
<dbReference type="EMBL" id="MF101452">
    <property type="protein sequence ID" value="ARW68524.1"/>
    <property type="molecule type" value="Genomic_DNA"/>
</dbReference>
<organism evidence="9">
    <name type="scientific">Taenioma perpusillum</name>
    <dbReference type="NCBI Taxonomy" id="210852"/>
    <lineage>
        <taxon>Eukaryota</taxon>
        <taxon>Rhodophyta</taxon>
        <taxon>Florideophyceae</taxon>
        <taxon>Rhodymeniophycidae</taxon>
        <taxon>Ceramiales</taxon>
        <taxon>Delesseriaceae</taxon>
        <taxon>Taenioma</taxon>
    </lineage>
</organism>
<evidence type="ECO:0000256" key="3">
    <source>
        <dbReference type="ARBA" id="ARBA00022692"/>
    </source>
</evidence>
<comment type="subcellular location">
    <subcellularLocation>
        <location evidence="1">Membrane</location>
        <topology evidence="1">Single-pass membrane protein</topology>
    </subcellularLocation>
    <subcellularLocation>
        <location evidence="7">Plastid</location>
        <location evidence="7">Chloroplast thylakoid membrane</location>
        <topology evidence="7">Single-pass membrane protein</topology>
    </subcellularLocation>
</comment>
<keyword evidence="4 7" id="KW-0249">Electron transport</keyword>
<protein>
    <recommendedName>
        <fullName evidence="7">Cytochrome b6-f complex subunit 7</fullName>
    </recommendedName>
    <alternativeName>
        <fullName evidence="7">Cytochrome b6-f complex subunit PetM</fullName>
    </alternativeName>
    <alternativeName>
        <fullName evidence="7">Cytochrome b6-f complex subunit VII</fullName>
    </alternativeName>
</protein>
<name>A0A1Z1MS39_9FLOR</name>
<dbReference type="GO" id="GO:0009055">
    <property type="term" value="F:electron transfer activity"/>
    <property type="evidence" value="ECO:0007669"/>
    <property type="project" value="UniProtKB-UniRule"/>
</dbReference>
<accession>A0A1Z1MS39</accession>
<dbReference type="GO" id="GO:0009535">
    <property type="term" value="C:chloroplast thylakoid membrane"/>
    <property type="evidence" value="ECO:0007669"/>
    <property type="project" value="UniProtKB-SubCell"/>
</dbReference>
<evidence type="ECO:0000256" key="7">
    <source>
        <dbReference type="HAMAP-Rule" id="MF_00396"/>
    </source>
</evidence>
<keyword evidence="2 7" id="KW-0813">Transport</keyword>
<comment type="subunit">
    <text evidence="7">The 4 large subunits of the cytochrome b6-f complex are cytochrome b6, subunit IV (17 kDa polypeptide, PetD), cytochrome f and the Rieske protein, while the 4 small subunits are PetG, PetL, PetM and PetN. The complex functions as a dimer.</text>
</comment>
<keyword evidence="7" id="KW-0793">Thylakoid</keyword>
<dbReference type="GeneID" id="33361769"/>
<sequence>MLYEIITVAIISSFLILIGLFLGFLLLRIQGD</sequence>
<dbReference type="GO" id="GO:0009512">
    <property type="term" value="C:cytochrome b6f complex"/>
    <property type="evidence" value="ECO:0007669"/>
    <property type="project" value="InterPro"/>
</dbReference>
<evidence type="ECO:0000256" key="8">
    <source>
        <dbReference type="SAM" id="Phobius"/>
    </source>
</evidence>
<dbReference type="SUPFAM" id="SSF103441">
    <property type="entry name" value="PetM subunit of the cytochrome b6f complex"/>
    <property type="match status" value="1"/>
</dbReference>
<keyword evidence="9" id="KW-0150">Chloroplast</keyword>
<evidence type="ECO:0000256" key="4">
    <source>
        <dbReference type="ARBA" id="ARBA00022982"/>
    </source>
</evidence>
<dbReference type="GO" id="GO:0015979">
    <property type="term" value="P:photosynthesis"/>
    <property type="evidence" value="ECO:0007669"/>
    <property type="project" value="UniProtKB-KW"/>
</dbReference>
<feature type="transmembrane region" description="Helical" evidence="8">
    <location>
        <begin position="6"/>
        <end position="27"/>
    </location>
</feature>
<evidence type="ECO:0000256" key="5">
    <source>
        <dbReference type="ARBA" id="ARBA00022989"/>
    </source>
</evidence>
<evidence type="ECO:0000256" key="2">
    <source>
        <dbReference type="ARBA" id="ARBA00022448"/>
    </source>
</evidence>
<dbReference type="RefSeq" id="YP_009399127.1">
    <property type="nucleotide sequence ID" value="NC_035295.1"/>
</dbReference>
<evidence type="ECO:0000256" key="1">
    <source>
        <dbReference type="ARBA" id="ARBA00004167"/>
    </source>
</evidence>
<keyword evidence="9" id="KW-0934">Plastid</keyword>
<reference evidence="9" key="1">
    <citation type="journal article" date="2017" name="J. Phycol.">
        <title>Analysis of chloroplast genomes and a supermatrix inform reclassification of the Rhodomelaceae (Rhodophyta).</title>
        <authorList>
            <person name="Diaz-Tapia P."/>
            <person name="Maggs C.A."/>
            <person name="West J.A."/>
            <person name="Verbruggen H."/>
        </authorList>
    </citation>
    <scope>NUCLEOTIDE SEQUENCE</scope>
    <source>
        <strain evidence="9">PD1676</strain>
    </source>
</reference>
<dbReference type="AlphaFoldDB" id="A0A1Z1MS39"/>
<keyword evidence="6 7" id="KW-0472">Membrane</keyword>
<evidence type="ECO:0000256" key="6">
    <source>
        <dbReference type="ARBA" id="ARBA00023136"/>
    </source>
</evidence>
<dbReference type="InterPro" id="IPR012595">
    <property type="entry name" value="PetM_cyt_b6/f_cplx_su7"/>
</dbReference>
<comment type="similarity">
    <text evidence="7">Belongs to the PetM family.</text>
</comment>
<dbReference type="Pfam" id="PF08041">
    <property type="entry name" value="PetM"/>
    <property type="match status" value="1"/>
</dbReference>
<proteinExistence type="inferred from homology"/>
<geneLocation type="chloroplast" evidence="9"/>
<evidence type="ECO:0000313" key="9">
    <source>
        <dbReference type="EMBL" id="ARW68524.1"/>
    </source>
</evidence>
<comment type="function">
    <text evidence="7">Component of the cytochrome b6-f complex, which mediates electron transfer between photosystem II (PSII) and photosystem I (PSI), cyclic electron flow around PSI, and state transitions.</text>
</comment>
<gene>
    <name evidence="7 9" type="primary">petM</name>
</gene>